<keyword evidence="9" id="KW-0472">Membrane</keyword>
<dbReference type="STRING" id="9544.ENSMMUP00000064399"/>
<comment type="subunit">
    <text evidence="13">Part of the tectonic-like complex (also named B9 complex). Interacts with TMEM107.</text>
</comment>
<dbReference type="AlphaFoldDB" id="A0A5F7ZGV1"/>
<dbReference type="GO" id="GO:0030030">
    <property type="term" value="P:cell projection organization"/>
    <property type="evidence" value="ECO:0007669"/>
    <property type="project" value="UniProtKB-KW"/>
</dbReference>
<evidence type="ECO:0000313" key="17">
    <source>
        <dbReference type="VGNC" id="VGNC:99621"/>
    </source>
</evidence>
<name>A0A5F7ZGV1_MACMU</name>
<keyword evidence="8" id="KW-0969">Cilium</keyword>
<evidence type="ECO:0000256" key="1">
    <source>
        <dbReference type="ARBA" id="ARBA00004272"/>
    </source>
</evidence>
<dbReference type="PANTHER" id="PTHR14605">
    <property type="entry name" value="CHST5 PROTEIN"/>
    <property type="match status" value="1"/>
</dbReference>
<evidence type="ECO:0000256" key="7">
    <source>
        <dbReference type="ARBA" id="ARBA00022989"/>
    </source>
</evidence>
<evidence type="ECO:0000256" key="2">
    <source>
        <dbReference type="ARBA" id="ARBA00009082"/>
    </source>
</evidence>
<evidence type="ECO:0000256" key="8">
    <source>
        <dbReference type="ARBA" id="ARBA00023069"/>
    </source>
</evidence>
<accession>A0A5F7ZGV1</accession>
<dbReference type="Proteomes" id="UP000006718">
    <property type="component" value="Chromosome 20"/>
</dbReference>
<evidence type="ECO:0000256" key="4">
    <source>
        <dbReference type="ARBA" id="ARBA00022475"/>
    </source>
</evidence>
<keyword evidence="11" id="KW-0966">Cell projection</keyword>
<evidence type="ECO:0000256" key="3">
    <source>
        <dbReference type="ARBA" id="ARBA00015087"/>
    </source>
</evidence>
<evidence type="ECO:0000256" key="5">
    <source>
        <dbReference type="ARBA" id="ARBA00022692"/>
    </source>
</evidence>
<comment type="similarity">
    <text evidence="2">Belongs to the TMEM231 family.</text>
</comment>
<dbReference type="InParanoid" id="A0A5F7ZGV1"/>
<dbReference type="Bgee" id="ENSMMUG00000001564">
    <property type="expression patterns" value="Expressed in olfactory segment of nasal mucosa and 21 other cell types or tissues"/>
</dbReference>
<dbReference type="VGNC" id="VGNC:99621">
    <property type="gene designation" value="TMEM231"/>
</dbReference>
<evidence type="ECO:0000256" key="14">
    <source>
        <dbReference type="SAM" id="MobiDB-lite"/>
    </source>
</evidence>
<reference evidence="15" key="2">
    <citation type="submission" date="2019-01" db="EMBL/GenBank/DDBJ databases">
        <authorList>
            <person name="Graves T."/>
            <person name="Eichler E.E."/>
            <person name="Wilson R.K."/>
        </authorList>
    </citation>
    <scope>NUCLEOTIDE SEQUENCE [LARGE SCALE GENOMIC DNA]</scope>
    <source>
        <strain evidence="15">17573</strain>
    </source>
</reference>
<dbReference type="Pfam" id="PF10149">
    <property type="entry name" value="TM231"/>
    <property type="match status" value="1"/>
</dbReference>
<evidence type="ECO:0000256" key="13">
    <source>
        <dbReference type="ARBA" id="ARBA00046708"/>
    </source>
</evidence>
<evidence type="ECO:0000256" key="10">
    <source>
        <dbReference type="ARBA" id="ARBA00023180"/>
    </source>
</evidence>
<reference evidence="15" key="4">
    <citation type="submission" date="2025-09" db="UniProtKB">
        <authorList>
            <consortium name="Ensembl"/>
        </authorList>
    </citation>
    <scope>IDENTIFICATION</scope>
    <source>
        <strain evidence="15">17573</strain>
    </source>
</reference>
<feature type="region of interest" description="Disordered" evidence="14">
    <location>
        <begin position="16"/>
        <end position="51"/>
    </location>
</feature>
<evidence type="ECO:0000313" key="16">
    <source>
        <dbReference type="Proteomes" id="UP000006718"/>
    </source>
</evidence>
<comment type="subcellular location">
    <subcellularLocation>
        <location evidence="1">Cell projection</location>
        <location evidence="1">Cilium membrane</location>
        <topology evidence="1">Multi-pass membrane protein</topology>
    </subcellularLocation>
</comment>
<dbReference type="GO" id="GO:0060170">
    <property type="term" value="C:ciliary membrane"/>
    <property type="evidence" value="ECO:0007669"/>
    <property type="project" value="UniProtKB-SubCell"/>
</dbReference>
<sequence length="449" mass="50256">MGILFYTNVNTDNSHDFGPRKRSIAAQPLRKGTQLEKLGRQSPAAPRPLTPPSPLAPFGLALLLAPFREPSVAVETEAMATRRSQTWSSGSRRACARCSWRSTISSLTRSSAATARDSAPKPRCSCCWPLRSRTSRRCWWPSGATVSLPQPLCHATPRARSAGAGLPDGLPTFFNSGFWLKRSSYEEQPTVRFQHQVLLVALLGPESGGFLAWSTFPAFNRLQGDRLRVPLVSTREEDRNQDGKMDMLHFKLELPLQSTEHVLSVQLILTFSYQLHRMVTLVMQSMAFLQSSFPVPGSQLYVNGDLRLQQKQLLSCGGLDARYNVSVINGTSPFAYDYDLTHVVAAYQERNGESQVELIQPLLRTFKVGGGNRDKQNWNPCDKNVKSCECSTMGANVLSRICPFRPHLQTWDRPHPSSIPWSRRLVIVKCHHFPTTGLMSFPFKKCKPN</sequence>
<organism evidence="15 16">
    <name type="scientific">Macaca mulatta</name>
    <name type="common">Rhesus macaque</name>
    <dbReference type="NCBI Taxonomy" id="9544"/>
    <lineage>
        <taxon>Eukaryota</taxon>
        <taxon>Metazoa</taxon>
        <taxon>Chordata</taxon>
        <taxon>Craniata</taxon>
        <taxon>Vertebrata</taxon>
        <taxon>Euteleostomi</taxon>
        <taxon>Mammalia</taxon>
        <taxon>Eutheria</taxon>
        <taxon>Euarchontoglires</taxon>
        <taxon>Primates</taxon>
        <taxon>Haplorrhini</taxon>
        <taxon>Catarrhini</taxon>
        <taxon>Cercopithecidae</taxon>
        <taxon>Cercopithecinae</taxon>
        <taxon>Macaca</taxon>
    </lineage>
</organism>
<keyword evidence="16" id="KW-1185">Reference proteome</keyword>
<dbReference type="PANTHER" id="PTHR14605:SF1">
    <property type="entry name" value="TRANSMEMBRANE PROTEIN 231"/>
    <property type="match status" value="1"/>
</dbReference>
<gene>
    <name evidence="15 17" type="primary">TMEM231</name>
</gene>
<evidence type="ECO:0000256" key="11">
    <source>
        <dbReference type="ARBA" id="ARBA00023273"/>
    </source>
</evidence>
<keyword evidence="10" id="KW-0325">Glycoprotein</keyword>
<proteinExistence type="inferred from homology"/>
<evidence type="ECO:0000256" key="12">
    <source>
        <dbReference type="ARBA" id="ARBA00024803"/>
    </source>
</evidence>
<evidence type="ECO:0000256" key="9">
    <source>
        <dbReference type="ARBA" id="ARBA00023136"/>
    </source>
</evidence>
<dbReference type="VEuPathDB" id="HostDB:ENSMMUG00000001564"/>
<dbReference type="Ensembl" id="ENSMMUT00000086341.1">
    <property type="protein sequence ID" value="ENSMMUP00000064399.1"/>
    <property type="gene ID" value="ENSMMUG00000001564.4"/>
</dbReference>
<keyword evidence="4" id="KW-1003">Cell membrane</keyword>
<evidence type="ECO:0000313" key="15">
    <source>
        <dbReference type="Ensembl" id="ENSMMUP00000064399.1"/>
    </source>
</evidence>
<protein>
    <recommendedName>
        <fullName evidence="3">Transmembrane protein 231</fullName>
    </recommendedName>
</protein>
<evidence type="ECO:0000256" key="6">
    <source>
        <dbReference type="ARBA" id="ARBA00022794"/>
    </source>
</evidence>
<keyword evidence="6" id="KW-0970">Cilium biogenesis/degradation</keyword>
<dbReference type="GeneTree" id="ENSGT00390000015366"/>
<dbReference type="ExpressionAtlas" id="A0A5F7ZGV1">
    <property type="expression patterns" value="baseline"/>
</dbReference>
<reference evidence="16" key="1">
    <citation type="journal article" date="2007" name="Science">
        <title>Evolutionary and biomedical insights from the rhesus macaque genome.</title>
        <authorList>
            <person name="Gibbs R.A."/>
            <person name="Rogers J."/>
            <person name="Katze M.G."/>
            <person name="Bumgarner R."/>
            <person name="Weinstock G.M."/>
            <person name="Mardis E.R."/>
            <person name="Remington K.A."/>
            <person name="Strausberg R.L."/>
            <person name="Venter J.C."/>
            <person name="Wilson R.K."/>
            <person name="Batzer M.A."/>
            <person name="Bustamante C.D."/>
            <person name="Eichler E.E."/>
            <person name="Hahn M.W."/>
            <person name="Hardison R.C."/>
            <person name="Makova K.D."/>
            <person name="Miller W."/>
            <person name="Milosavljevic A."/>
            <person name="Palermo R.E."/>
            <person name="Siepel A."/>
            <person name="Sikela J.M."/>
            <person name="Attaway T."/>
            <person name="Bell S."/>
            <person name="Bernard K.E."/>
            <person name="Buhay C.J."/>
            <person name="Chandrabose M.N."/>
            <person name="Dao M."/>
            <person name="Davis C."/>
            <person name="Delehaunty K.D."/>
            <person name="Ding Y."/>
            <person name="Dinh H.H."/>
            <person name="Dugan-Rocha S."/>
            <person name="Fulton L.A."/>
            <person name="Gabisi R.A."/>
            <person name="Garner T.T."/>
            <person name="Godfrey J."/>
            <person name="Hawes A.C."/>
            <person name="Hernandez J."/>
            <person name="Hines S."/>
            <person name="Holder M."/>
            <person name="Hume J."/>
            <person name="Jhangiani S.N."/>
            <person name="Joshi V."/>
            <person name="Khan Z.M."/>
            <person name="Kirkness E.F."/>
            <person name="Cree A."/>
            <person name="Fowler R.G."/>
            <person name="Lee S."/>
            <person name="Lewis L.R."/>
            <person name="Li Z."/>
            <person name="Liu Y.-S."/>
            <person name="Moore S.M."/>
            <person name="Muzny D."/>
            <person name="Nazareth L.V."/>
            <person name="Ngo D.N."/>
            <person name="Okwuonu G.O."/>
            <person name="Pai G."/>
            <person name="Parker D."/>
            <person name="Paul H.A."/>
            <person name="Pfannkoch C."/>
            <person name="Pohl C.S."/>
            <person name="Rogers Y.-H.C."/>
            <person name="Ruiz S.J."/>
            <person name="Sabo A."/>
            <person name="Santibanez J."/>
            <person name="Schneider B.W."/>
            <person name="Smith S.M."/>
            <person name="Sodergren E."/>
            <person name="Svatek A.F."/>
            <person name="Utterback T.R."/>
            <person name="Vattathil S."/>
            <person name="Warren W."/>
            <person name="White C.S."/>
            <person name="Chinwalla A.T."/>
            <person name="Feng Y."/>
            <person name="Halpern A.L."/>
            <person name="Hillier L.W."/>
            <person name="Huang X."/>
            <person name="Minx P."/>
            <person name="Nelson J.O."/>
            <person name="Pepin K.H."/>
            <person name="Qin X."/>
            <person name="Sutton G.G."/>
            <person name="Venter E."/>
            <person name="Walenz B.P."/>
            <person name="Wallis J.W."/>
            <person name="Worley K.C."/>
            <person name="Yang S.-P."/>
            <person name="Jones S.M."/>
            <person name="Marra M.A."/>
            <person name="Rocchi M."/>
            <person name="Schein J.E."/>
            <person name="Baertsch R."/>
            <person name="Clarke L."/>
            <person name="Csuros M."/>
            <person name="Glasscock J."/>
            <person name="Harris R.A."/>
            <person name="Havlak P."/>
            <person name="Jackson A.R."/>
            <person name="Jiang H."/>
            <person name="Liu Y."/>
            <person name="Messina D.N."/>
            <person name="Shen Y."/>
            <person name="Song H.X.-Z."/>
            <person name="Wylie T."/>
            <person name="Zhang L."/>
            <person name="Birney E."/>
            <person name="Han K."/>
            <person name="Konkel M.K."/>
            <person name="Lee J."/>
            <person name="Smit A.F.A."/>
            <person name="Ullmer B."/>
            <person name="Wang H."/>
            <person name="Xing J."/>
            <person name="Burhans R."/>
            <person name="Cheng Z."/>
            <person name="Karro J.E."/>
            <person name="Ma J."/>
            <person name="Raney B."/>
            <person name="She X."/>
            <person name="Cox M.J."/>
            <person name="Demuth J.P."/>
            <person name="Dumas L.J."/>
            <person name="Han S.-G."/>
            <person name="Hopkins J."/>
            <person name="Karimpour-Fard A."/>
            <person name="Kim Y.H."/>
            <person name="Pollack J.R."/>
            <person name="Vinar T."/>
            <person name="Addo-Quaye C."/>
            <person name="Degenhardt J."/>
            <person name="Denby A."/>
            <person name="Hubisz M.J."/>
            <person name="Indap A."/>
            <person name="Kosiol C."/>
            <person name="Lahn B.T."/>
            <person name="Lawson H.A."/>
            <person name="Marklein A."/>
            <person name="Nielsen R."/>
            <person name="Vallender E.J."/>
            <person name="Clark A.G."/>
            <person name="Ferguson B."/>
            <person name="Hernandez R.D."/>
            <person name="Hirani K."/>
            <person name="Kehrer-Sawatzki H."/>
            <person name="Kolb J."/>
            <person name="Patil S."/>
            <person name="Pu L.-L."/>
            <person name="Ren Y."/>
            <person name="Smith D.G."/>
            <person name="Wheeler D.A."/>
            <person name="Schenck I."/>
            <person name="Ball E.V."/>
            <person name="Chen R."/>
            <person name="Cooper D.N."/>
            <person name="Giardine B."/>
            <person name="Hsu F."/>
            <person name="Kent W.J."/>
            <person name="Lesk A."/>
            <person name="Nelson D.L."/>
            <person name="O'brien W.E."/>
            <person name="Pruefer K."/>
            <person name="Stenson P.D."/>
            <person name="Wallace J.C."/>
            <person name="Ke H."/>
            <person name="Liu X.-M."/>
            <person name="Wang P."/>
            <person name="Xiang A.P."/>
            <person name="Yang F."/>
            <person name="Barber G.P."/>
            <person name="Haussler D."/>
            <person name="Karolchik D."/>
            <person name="Kern A.D."/>
            <person name="Kuhn R.M."/>
            <person name="Smith K.E."/>
            <person name="Zwieg A.S."/>
        </authorList>
    </citation>
    <scope>NUCLEOTIDE SEQUENCE [LARGE SCALE GENOMIC DNA]</scope>
    <source>
        <strain evidence="16">17573</strain>
    </source>
</reference>
<keyword evidence="7" id="KW-1133">Transmembrane helix</keyword>
<keyword evidence="5" id="KW-0812">Transmembrane</keyword>
<reference evidence="15" key="3">
    <citation type="submission" date="2025-08" db="UniProtKB">
        <authorList>
            <consortium name="Ensembl"/>
        </authorList>
    </citation>
    <scope>IDENTIFICATION</scope>
    <source>
        <strain evidence="15">17573</strain>
    </source>
</reference>
<dbReference type="InterPro" id="IPR019306">
    <property type="entry name" value="TMEM231"/>
</dbReference>
<comment type="function">
    <text evidence="12">Transmembrane component of the tectonic-like complex, a complex localized at the transition zone of primary cilia and acting as a barrier that prevents diffusion of transmembrane proteins between the cilia and plasma membranes. Required for ciliogenesis and sonic hedgehog/SHH signaling.</text>
</comment>